<sequence length="544" mass="59539">MKENMLQFKKKLRNEPLLMVLVFTLLTIMTFLIIYPIARVVMETNGEIFSQLWTNVRWRNSLVNTVFITILSTLSSTIVAFIFAYTIARLDVPCKGLFRIVTLLPIVSPPFIVALSYILLFGRQGIITNHLLGIPLDIYGWTGLWAVQTISFFPYAYAVIYGVVKAASIQMEYAAYNLGATKWQVFTDVFLKLCRPGIAGGALVVAMSILADFGNPMIIGGNFSVLSTEAYAQMTGWFDIPAAAMLATTMLVPALSLFLINRLWVGKRSYVTVTGKDSSLQPYPIAAWVKWLLFSFCMFVSVVVVLVYGTLVYGAFTTTWGYDWSLTLDNMVYVVGKQQEITNSIVYAVCAAVGAALLSVLVAYLVQRKQFGLNKWMDFLAVLPGAIPGVFLSLGFAFAFGGDMFSLTGTSLIIILALMIWNLPTCYSANAAALQQIGPSIEEASTNLGATGIQTYFKVLLPLVRTSFISSMVLAFLRSVTCLSVVIFIYSLKTSVGTITIIGLLSNGQWGAASAVTITLIGIAISVLLLTKLAFRLGGKTFEI</sequence>
<feature type="domain" description="ABC transmembrane type-1" evidence="7">
    <location>
        <begin position="62"/>
        <end position="261"/>
    </location>
</feature>
<keyword evidence="5 6" id="KW-0472">Membrane</keyword>
<evidence type="ECO:0000313" key="9">
    <source>
        <dbReference type="Proteomes" id="UP001219585"/>
    </source>
</evidence>
<feature type="transmembrane region" description="Helical" evidence="6">
    <location>
        <begin position="138"/>
        <end position="164"/>
    </location>
</feature>
<dbReference type="KEGG" id="liu:OU989_22860"/>
<dbReference type="SUPFAM" id="SSF161098">
    <property type="entry name" value="MetI-like"/>
    <property type="match status" value="2"/>
</dbReference>
<accession>A0AAJ5RNQ8</accession>
<dbReference type="Proteomes" id="UP001219585">
    <property type="component" value="Plasmid unnamed"/>
</dbReference>
<comment type="subcellular location">
    <subcellularLocation>
        <location evidence="6">Cell membrane</location>
        <topology evidence="6">Multi-pass membrane protein</topology>
    </subcellularLocation>
    <subcellularLocation>
        <location evidence="1">Membrane</location>
        <topology evidence="1">Multi-pass membrane protein</topology>
    </subcellularLocation>
</comment>
<evidence type="ECO:0000256" key="5">
    <source>
        <dbReference type="ARBA" id="ARBA00023136"/>
    </source>
</evidence>
<dbReference type="InterPro" id="IPR035906">
    <property type="entry name" value="MetI-like_sf"/>
</dbReference>
<feature type="transmembrane region" description="Helical" evidence="6">
    <location>
        <begin position="510"/>
        <end position="530"/>
    </location>
</feature>
<dbReference type="PROSITE" id="PS50928">
    <property type="entry name" value="ABC_TM1"/>
    <property type="match status" value="2"/>
</dbReference>
<dbReference type="GO" id="GO:0005886">
    <property type="term" value="C:plasma membrane"/>
    <property type="evidence" value="ECO:0007669"/>
    <property type="project" value="UniProtKB-SubCell"/>
</dbReference>
<dbReference type="Gene3D" id="1.10.3720.10">
    <property type="entry name" value="MetI-like"/>
    <property type="match status" value="2"/>
</dbReference>
<feature type="transmembrane region" description="Helical" evidence="6">
    <location>
        <begin position="20"/>
        <end position="42"/>
    </location>
</feature>
<keyword evidence="8" id="KW-0614">Plasmid</keyword>
<evidence type="ECO:0000256" key="6">
    <source>
        <dbReference type="RuleBase" id="RU363032"/>
    </source>
</evidence>
<geneLocation type="plasmid" evidence="8 9">
    <name>unnamed</name>
</geneLocation>
<keyword evidence="2 6" id="KW-0813">Transport</keyword>
<name>A0AAJ5RNQ8_9BACI</name>
<reference evidence="8" key="1">
    <citation type="submission" date="2022-11" db="EMBL/GenBank/DDBJ databases">
        <title>Lysinibacillus irui.</title>
        <authorList>
            <person name="Akintayo S.O."/>
        </authorList>
    </citation>
    <scope>NUCLEOTIDE SEQUENCE</scope>
    <source>
        <strain evidence="8">IRB4-01</strain>
        <plasmid evidence="8">unnamed</plasmid>
    </source>
</reference>
<dbReference type="EMBL" id="CP113528">
    <property type="protein sequence ID" value="WDV09361.1"/>
    <property type="molecule type" value="Genomic_DNA"/>
</dbReference>
<feature type="transmembrane region" description="Helical" evidence="6">
    <location>
        <begin position="97"/>
        <end position="118"/>
    </location>
</feature>
<protein>
    <submittedName>
        <fullName evidence="8">Iron ABC transporter permease</fullName>
    </submittedName>
</protein>
<dbReference type="GO" id="GO:0055085">
    <property type="term" value="P:transmembrane transport"/>
    <property type="evidence" value="ECO:0007669"/>
    <property type="project" value="InterPro"/>
</dbReference>
<evidence type="ECO:0000259" key="7">
    <source>
        <dbReference type="PROSITE" id="PS50928"/>
    </source>
</evidence>
<feature type="transmembrane region" description="Helical" evidence="6">
    <location>
        <begin position="198"/>
        <end position="220"/>
    </location>
</feature>
<proteinExistence type="inferred from homology"/>
<feature type="transmembrane region" description="Helical" evidence="6">
    <location>
        <begin position="62"/>
        <end position="85"/>
    </location>
</feature>
<dbReference type="InterPro" id="IPR000515">
    <property type="entry name" value="MetI-like"/>
</dbReference>
<feature type="transmembrane region" description="Helical" evidence="6">
    <location>
        <begin position="378"/>
        <end position="398"/>
    </location>
</feature>
<feature type="transmembrane region" description="Helical" evidence="6">
    <location>
        <begin position="404"/>
        <end position="423"/>
    </location>
</feature>
<feature type="transmembrane region" description="Helical" evidence="6">
    <location>
        <begin position="240"/>
        <end position="260"/>
    </location>
</feature>
<evidence type="ECO:0000256" key="4">
    <source>
        <dbReference type="ARBA" id="ARBA00022989"/>
    </source>
</evidence>
<gene>
    <name evidence="8" type="ORF">OU989_22860</name>
</gene>
<dbReference type="AlphaFoldDB" id="A0AAJ5RNQ8"/>
<feature type="transmembrane region" description="Helical" evidence="6">
    <location>
        <begin position="345"/>
        <end position="366"/>
    </location>
</feature>
<organism evidence="8 9">
    <name type="scientific">Lysinibacillus irui</name>
    <dbReference type="NCBI Taxonomy" id="2998077"/>
    <lineage>
        <taxon>Bacteria</taxon>
        <taxon>Bacillati</taxon>
        <taxon>Bacillota</taxon>
        <taxon>Bacilli</taxon>
        <taxon>Bacillales</taxon>
        <taxon>Bacillaceae</taxon>
        <taxon>Lysinibacillus</taxon>
    </lineage>
</organism>
<dbReference type="PANTHER" id="PTHR43496">
    <property type="entry name" value="PROTEIN LPLB"/>
    <property type="match status" value="1"/>
</dbReference>
<feature type="domain" description="ABC transmembrane type-1" evidence="7">
    <location>
        <begin position="341"/>
        <end position="531"/>
    </location>
</feature>
<feature type="transmembrane region" description="Helical" evidence="6">
    <location>
        <begin position="291"/>
        <end position="316"/>
    </location>
</feature>
<comment type="similarity">
    <text evidence="6">Belongs to the binding-protein-dependent transport system permease family.</text>
</comment>
<evidence type="ECO:0000256" key="3">
    <source>
        <dbReference type="ARBA" id="ARBA00022692"/>
    </source>
</evidence>
<dbReference type="Pfam" id="PF00528">
    <property type="entry name" value="BPD_transp_1"/>
    <property type="match status" value="2"/>
</dbReference>
<keyword evidence="3 6" id="KW-0812">Transmembrane</keyword>
<evidence type="ECO:0000256" key="1">
    <source>
        <dbReference type="ARBA" id="ARBA00004141"/>
    </source>
</evidence>
<dbReference type="RefSeq" id="WP_274797574.1">
    <property type="nucleotide sequence ID" value="NZ_CP113528.1"/>
</dbReference>
<evidence type="ECO:0000256" key="2">
    <source>
        <dbReference type="ARBA" id="ARBA00022448"/>
    </source>
</evidence>
<evidence type="ECO:0000313" key="8">
    <source>
        <dbReference type="EMBL" id="WDV09361.1"/>
    </source>
</evidence>
<dbReference type="PANTHER" id="PTHR43496:SF1">
    <property type="entry name" value="POLYGALACTURONAN_RHAMNOGALACTURONAN TRANSPORT SYSTEM PERMEASE PROTEIN YTEP"/>
    <property type="match status" value="1"/>
</dbReference>
<keyword evidence="4 6" id="KW-1133">Transmembrane helix</keyword>
<dbReference type="CDD" id="cd06261">
    <property type="entry name" value="TM_PBP2"/>
    <property type="match status" value="2"/>
</dbReference>